<proteinExistence type="predicted"/>
<reference evidence="1 2" key="1">
    <citation type="submission" date="2021-05" db="EMBL/GenBank/DDBJ databases">
        <title>Genome Assembly of Synthetic Allotetraploid Brassica napus Reveals Homoeologous Exchanges between Subgenomes.</title>
        <authorList>
            <person name="Davis J.T."/>
        </authorList>
    </citation>
    <scope>NUCLEOTIDE SEQUENCE [LARGE SCALE GENOMIC DNA]</scope>
    <source>
        <strain evidence="2">cv. Da-Ae</strain>
        <tissue evidence="1">Seedling</tissue>
    </source>
</reference>
<gene>
    <name evidence="1" type="ORF">HID58_034274</name>
</gene>
<evidence type="ECO:0000313" key="2">
    <source>
        <dbReference type="Proteomes" id="UP000824890"/>
    </source>
</evidence>
<sequence length="270" mass="30661">MTSSGFRSEKNQMTYNAVNGVAILLFPELKASDVFICMVKTKAERFFYGSYKMKKNKILEILGKNKFPLITKSSESNTAWVYSSPVKLQVIIFAKIYDFQSMAQLLEDVARRFKSKALLTLSLKGLVAAFNNKLNSKYLVEEDPSPSNIEDAMLKEKCKIDLCVVRITGSSNMFEGINLSRWSELMKEEGESADADIASCYYHWFLRGIHVITTTQDKSGKVLDICFKDLTEEHDVGRGKVKVSVIKMKKKTTTIGDQHLIIRLVITYLF</sequence>
<dbReference type="EMBL" id="JAGKQM010000009">
    <property type="protein sequence ID" value="KAH0910953.1"/>
    <property type="molecule type" value="Genomic_DNA"/>
</dbReference>
<keyword evidence="2" id="KW-1185">Reference proteome</keyword>
<protein>
    <submittedName>
        <fullName evidence="1">Uncharacterized protein</fullName>
    </submittedName>
</protein>
<name>A0ABQ8C1S4_BRANA</name>
<dbReference type="Proteomes" id="UP000824890">
    <property type="component" value="Unassembled WGS sequence"/>
</dbReference>
<comment type="caution">
    <text evidence="1">The sequence shown here is derived from an EMBL/GenBank/DDBJ whole genome shotgun (WGS) entry which is preliminary data.</text>
</comment>
<organism evidence="1 2">
    <name type="scientific">Brassica napus</name>
    <name type="common">Rape</name>
    <dbReference type="NCBI Taxonomy" id="3708"/>
    <lineage>
        <taxon>Eukaryota</taxon>
        <taxon>Viridiplantae</taxon>
        <taxon>Streptophyta</taxon>
        <taxon>Embryophyta</taxon>
        <taxon>Tracheophyta</taxon>
        <taxon>Spermatophyta</taxon>
        <taxon>Magnoliopsida</taxon>
        <taxon>eudicotyledons</taxon>
        <taxon>Gunneridae</taxon>
        <taxon>Pentapetalae</taxon>
        <taxon>rosids</taxon>
        <taxon>malvids</taxon>
        <taxon>Brassicales</taxon>
        <taxon>Brassicaceae</taxon>
        <taxon>Brassiceae</taxon>
        <taxon>Brassica</taxon>
    </lineage>
</organism>
<evidence type="ECO:0000313" key="1">
    <source>
        <dbReference type="EMBL" id="KAH0910953.1"/>
    </source>
</evidence>
<accession>A0ABQ8C1S4</accession>